<organism evidence="4 5">
    <name type="scientific">Niallia alba</name>
    <dbReference type="NCBI Taxonomy" id="2729105"/>
    <lineage>
        <taxon>Bacteria</taxon>
        <taxon>Bacillati</taxon>
        <taxon>Bacillota</taxon>
        <taxon>Bacilli</taxon>
        <taxon>Bacillales</taxon>
        <taxon>Bacillaceae</taxon>
        <taxon>Niallia</taxon>
    </lineage>
</organism>
<dbReference type="CDD" id="cd04301">
    <property type="entry name" value="NAT_SF"/>
    <property type="match status" value="1"/>
</dbReference>
<gene>
    <name evidence="4" type="ORF">HHU08_01710</name>
</gene>
<dbReference type="InterPro" id="IPR000182">
    <property type="entry name" value="GNAT_dom"/>
</dbReference>
<dbReference type="PANTHER" id="PTHR43072:SF23">
    <property type="entry name" value="UPF0039 PROTEIN C11D3.02C"/>
    <property type="match status" value="1"/>
</dbReference>
<dbReference type="Proteomes" id="UP000588491">
    <property type="component" value="Unassembled WGS sequence"/>
</dbReference>
<sequence>MNVKLRQISEDHWEEVANIYRLGIQSKQATFETSVPTWEKWSSSKDLSSSFVLLDEDADRVIGWTAISKVSNRSVYQGVGEHSLYLHPDYQRKGYGKFLLVKLIEHSESSGYWTLQSGIFPENIASIQLHKSCGFREVGMREKIGKLDGVWRDVVLMERRSANKNFTE</sequence>
<dbReference type="EMBL" id="JABBPK010000001">
    <property type="protein sequence ID" value="NMO75753.1"/>
    <property type="molecule type" value="Genomic_DNA"/>
</dbReference>
<evidence type="ECO:0000256" key="1">
    <source>
        <dbReference type="ARBA" id="ARBA00022679"/>
    </source>
</evidence>
<dbReference type="Pfam" id="PF00583">
    <property type="entry name" value="Acetyltransf_1"/>
    <property type="match status" value="1"/>
</dbReference>
<dbReference type="Gene3D" id="3.40.630.30">
    <property type="match status" value="1"/>
</dbReference>
<evidence type="ECO:0000259" key="3">
    <source>
        <dbReference type="PROSITE" id="PS51186"/>
    </source>
</evidence>
<keyword evidence="2" id="KW-0012">Acyltransferase</keyword>
<dbReference type="GO" id="GO:0016747">
    <property type="term" value="F:acyltransferase activity, transferring groups other than amino-acyl groups"/>
    <property type="evidence" value="ECO:0007669"/>
    <property type="project" value="InterPro"/>
</dbReference>
<dbReference type="AlphaFoldDB" id="A0A7Y0PKE1"/>
<reference evidence="4 5" key="1">
    <citation type="submission" date="2020-04" db="EMBL/GenBank/DDBJ databases">
        <title>Bacillus sp. UniB3 isolated from commercial digestive syrup.</title>
        <authorList>
            <person name="Thorat V."/>
            <person name="Kirdat K."/>
            <person name="Tiwarekar B."/>
            <person name="Yadav A."/>
        </authorList>
    </citation>
    <scope>NUCLEOTIDE SEQUENCE [LARGE SCALE GENOMIC DNA]</scope>
    <source>
        <strain evidence="4 5">UniB3</strain>
    </source>
</reference>
<protein>
    <submittedName>
        <fullName evidence="4">N-acetyltransferase</fullName>
    </submittedName>
</protein>
<dbReference type="SUPFAM" id="SSF55729">
    <property type="entry name" value="Acyl-CoA N-acyltransferases (Nat)"/>
    <property type="match status" value="1"/>
</dbReference>
<dbReference type="PANTHER" id="PTHR43072">
    <property type="entry name" value="N-ACETYLTRANSFERASE"/>
    <property type="match status" value="1"/>
</dbReference>
<keyword evidence="1 4" id="KW-0808">Transferase</keyword>
<comment type="caution">
    <text evidence="4">The sequence shown here is derived from an EMBL/GenBank/DDBJ whole genome shotgun (WGS) entry which is preliminary data.</text>
</comment>
<dbReference type="PROSITE" id="PS51186">
    <property type="entry name" value="GNAT"/>
    <property type="match status" value="1"/>
</dbReference>
<name>A0A7Y0PKE1_9BACI</name>
<feature type="domain" description="N-acetyltransferase" evidence="3">
    <location>
        <begin position="3"/>
        <end position="162"/>
    </location>
</feature>
<evidence type="ECO:0000256" key="2">
    <source>
        <dbReference type="ARBA" id="ARBA00023315"/>
    </source>
</evidence>
<keyword evidence="5" id="KW-1185">Reference proteome</keyword>
<proteinExistence type="predicted"/>
<dbReference type="RefSeq" id="WP_169187666.1">
    <property type="nucleotide sequence ID" value="NZ_JABBPK010000001.1"/>
</dbReference>
<dbReference type="InterPro" id="IPR016181">
    <property type="entry name" value="Acyl_CoA_acyltransferase"/>
</dbReference>
<evidence type="ECO:0000313" key="5">
    <source>
        <dbReference type="Proteomes" id="UP000588491"/>
    </source>
</evidence>
<evidence type="ECO:0000313" key="4">
    <source>
        <dbReference type="EMBL" id="NMO75753.1"/>
    </source>
</evidence>
<accession>A0A7Y0PKE1</accession>